<name>A0A2J6PE37_9HELO</name>
<dbReference type="EMBL" id="KZ613554">
    <property type="protein sequence ID" value="PMD12302.1"/>
    <property type="molecule type" value="Genomic_DNA"/>
</dbReference>
<gene>
    <name evidence="1" type="ORF">NA56DRAFT_652584</name>
</gene>
<evidence type="ECO:0000313" key="2">
    <source>
        <dbReference type="Proteomes" id="UP000235672"/>
    </source>
</evidence>
<evidence type="ECO:0008006" key="3">
    <source>
        <dbReference type="Google" id="ProtNLM"/>
    </source>
</evidence>
<reference evidence="1 2" key="1">
    <citation type="submission" date="2016-05" db="EMBL/GenBank/DDBJ databases">
        <title>A degradative enzymes factory behind the ericoid mycorrhizal symbiosis.</title>
        <authorList>
            <consortium name="DOE Joint Genome Institute"/>
            <person name="Martino E."/>
            <person name="Morin E."/>
            <person name="Grelet G."/>
            <person name="Kuo A."/>
            <person name="Kohler A."/>
            <person name="Daghino S."/>
            <person name="Barry K."/>
            <person name="Choi C."/>
            <person name="Cichocki N."/>
            <person name="Clum A."/>
            <person name="Copeland A."/>
            <person name="Hainaut M."/>
            <person name="Haridas S."/>
            <person name="Labutti K."/>
            <person name="Lindquist E."/>
            <person name="Lipzen A."/>
            <person name="Khouja H.-R."/>
            <person name="Murat C."/>
            <person name="Ohm R."/>
            <person name="Olson A."/>
            <person name="Spatafora J."/>
            <person name="Veneault-Fourrey C."/>
            <person name="Henrissat B."/>
            <person name="Grigoriev I."/>
            <person name="Martin F."/>
            <person name="Perotto S."/>
        </authorList>
    </citation>
    <scope>NUCLEOTIDE SEQUENCE [LARGE SCALE GENOMIC DNA]</scope>
    <source>
        <strain evidence="1 2">UAMH 7357</strain>
    </source>
</reference>
<dbReference type="OrthoDB" id="3564231at2759"/>
<accession>A0A2J6PE37</accession>
<dbReference type="AlphaFoldDB" id="A0A2J6PE37"/>
<dbReference type="PANTHER" id="PTHR24148:SF73">
    <property type="entry name" value="HET DOMAIN PROTEIN (AFU_ORTHOLOGUE AFUA_8G01020)"/>
    <property type="match status" value="1"/>
</dbReference>
<dbReference type="Proteomes" id="UP000235672">
    <property type="component" value="Unassembled WGS sequence"/>
</dbReference>
<proteinExistence type="predicted"/>
<protein>
    <recommendedName>
        <fullName evidence="3">Heterokaryon incompatibility domain-containing protein</fullName>
    </recommendedName>
</protein>
<keyword evidence="2" id="KW-1185">Reference proteome</keyword>
<dbReference type="STRING" id="1745343.A0A2J6PE37"/>
<sequence length="252" mass="28705">MKGKKNARRSLDLKTLLWHSRNCDASDSRDRVYAFLGLAHKGYAIAPDYTTKNTVVHVLIETARRIIEHEKTLNILEHVYHGREKLGLFLPTWVPDWTTKEIDCDFKEYASLPTPHQERRLFDASKGLRIETEFRKDEANEANVDMKVKGVLVDILDELEGPVRGFEDLASFLTPGSQRIITSKSALLDDEVWVLHGASKPVLLRPEDDDTYGFLGEVIVFENDGTLSDVMFGRMIELADQGTAETRECWLV</sequence>
<organism evidence="1 2">
    <name type="scientific">Hyaloscypha hepaticicola</name>
    <dbReference type="NCBI Taxonomy" id="2082293"/>
    <lineage>
        <taxon>Eukaryota</taxon>
        <taxon>Fungi</taxon>
        <taxon>Dikarya</taxon>
        <taxon>Ascomycota</taxon>
        <taxon>Pezizomycotina</taxon>
        <taxon>Leotiomycetes</taxon>
        <taxon>Helotiales</taxon>
        <taxon>Hyaloscyphaceae</taxon>
        <taxon>Hyaloscypha</taxon>
    </lineage>
</organism>
<evidence type="ECO:0000313" key="1">
    <source>
        <dbReference type="EMBL" id="PMD12302.1"/>
    </source>
</evidence>
<dbReference type="PANTHER" id="PTHR24148">
    <property type="entry name" value="ANKYRIN REPEAT DOMAIN-CONTAINING PROTEIN 39 HOMOLOG-RELATED"/>
    <property type="match status" value="1"/>
</dbReference>
<dbReference type="InterPro" id="IPR052895">
    <property type="entry name" value="HetReg/Transcr_Mod"/>
</dbReference>